<evidence type="ECO:0000313" key="2">
    <source>
        <dbReference type="Proteomes" id="UP000268093"/>
    </source>
</evidence>
<evidence type="ECO:0000313" key="1">
    <source>
        <dbReference type="EMBL" id="RUP48901.1"/>
    </source>
</evidence>
<dbReference type="OrthoDB" id="1577640at2759"/>
<accession>A0A433DDH6</accession>
<protein>
    <recommendedName>
        <fullName evidence="3">NB-ARC domain-containing protein</fullName>
    </recommendedName>
</protein>
<sequence length="96" mass="10996">MEQALSCSNPSSECKKLALTGQGGMSKTQLMLRYCYHHSAAYDFFFWLEVDSRSTAILSFRKLAISLGLNEETILEGDSEVKAIRWVRSWLQERTK</sequence>
<reference evidence="1 2" key="1">
    <citation type="journal article" date="2018" name="New Phytol.">
        <title>Phylogenomics of Endogonaceae and evolution of mycorrhizas within Mucoromycota.</title>
        <authorList>
            <person name="Chang Y."/>
            <person name="Desiro A."/>
            <person name="Na H."/>
            <person name="Sandor L."/>
            <person name="Lipzen A."/>
            <person name="Clum A."/>
            <person name="Barry K."/>
            <person name="Grigoriev I.V."/>
            <person name="Martin F.M."/>
            <person name="Stajich J.E."/>
            <person name="Smith M.E."/>
            <person name="Bonito G."/>
            <person name="Spatafora J.W."/>
        </authorList>
    </citation>
    <scope>NUCLEOTIDE SEQUENCE [LARGE SCALE GENOMIC DNA]</scope>
    <source>
        <strain evidence="1 2">GMNB39</strain>
    </source>
</reference>
<dbReference type="Gene3D" id="3.40.50.300">
    <property type="entry name" value="P-loop containing nucleotide triphosphate hydrolases"/>
    <property type="match status" value="1"/>
</dbReference>
<dbReference type="InterPro" id="IPR027417">
    <property type="entry name" value="P-loop_NTPase"/>
</dbReference>
<proteinExistence type="predicted"/>
<dbReference type="Proteomes" id="UP000268093">
    <property type="component" value="Unassembled WGS sequence"/>
</dbReference>
<name>A0A433DDH6_9FUNG</name>
<gene>
    <name evidence="1" type="ORF">BC936DRAFT_143710</name>
</gene>
<comment type="caution">
    <text evidence="1">The sequence shown here is derived from an EMBL/GenBank/DDBJ whole genome shotgun (WGS) entry which is preliminary data.</text>
</comment>
<keyword evidence="2" id="KW-1185">Reference proteome</keyword>
<evidence type="ECO:0008006" key="3">
    <source>
        <dbReference type="Google" id="ProtNLM"/>
    </source>
</evidence>
<organism evidence="1 2">
    <name type="scientific">Jimgerdemannia flammicorona</name>
    <dbReference type="NCBI Taxonomy" id="994334"/>
    <lineage>
        <taxon>Eukaryota</taxon>
        <taxon>Fungi</taxon>
        <taxon>Fungi incertae sedis</taxon>
        <taxon>Mucoromycota</taxon>
        <taxon>Mucoromycotina</taxon>
        <taxon>Endogonomycetes</taxon>
        <taxon>Endogonales</taxon>
        <taxon>Endogonaceae</taxon>
        <taxon>Jimgerdemannia</taxon>
    </lineage>
</organism>
<dbReference type="AlphaFoldDB" id="A0A433DDH6"/>
<dbReference type="EMBL" id="RBNI01002810">
    <property type="protein sequence ID" value="RUP48901.1"/>
    <property type="molecule type" value="Genomic_DNA"/>
</dbReference>